<dbReference type="EMBL" id="OZ037948">
    <property type="protein sequence ID" value="CAL1708551.1"/>
    <property type="molecule type" value="Genomic_DNA"/>
</dbReference>
<dbReference type="Proteomes" id="UP001497453">
    <property type="component" value="Chromosome 5"/>
</dbReference>
<name>A0ABP1DL50_9APHY</name>
<evidence type="ECO:0000313" key="2">
    <source>
        <dbReference type="EMBL" id="CAL1708551.1"/>
    </source>
</evidence>
<dbReference type="SUPFAM" id="SSF52047">
    <property type="entry name" value="RNI-like"/>
    <property type="match status" value="1"/>
</dbReference>
<feature type="compositionally biased region" description="Basic residues" evidence="1">
    <location>
        <begin position="33"/>
        <end position="48"/>
    </location>
</feature>
<dbReference type="Gene3D" id="3.80.10.10">
    <property type="entry name" value="Ribonuclease Inhibitor"/>
    <property type="match status" value="1"/>
</dbReference>
<reference evidence="3" key="1">
    <citation type="submission" date="2024-04" db="EMBL/GenBank/DDBJ databases">
        <authorList>
            <person name="Shaw F."/>
            <person name="Minotto A."/>
        </authorList>
    </citation>
    <scope>NUCLEOTIDE SEQUENCE [LARGE SCALE GENOMIC DNA]</scope>
</reference>
<protein>
    <recommendedName>
        <fullName evidence="4">F-box domain-containing protein</fullName>
    </recommendedName>
</protein>
<gene>
    <name evidence="2" type="ORF">GFSPODELE1_LOCUS6902</name>
</gene>
<proteinExistence type="predicted"/>
<accession>A0ABP1DL50</accession>
<dbReference type="InterPro" id="IPR032675">
    <property type="entry name" value="LRR_dom_sf"/>
</dbReference>
<organism evidence="2 3">
    <name type="scientific">Somion occarium</name>
    <dbReference type="NCBI Taxonomy" id="3059160"/>
    <lineage>
        <taxon>Eukaryota</taxon>
        <taxon>Fungi</taxon>
        <taxon>Dikarya</taxon>
        <taxon>Basidiomycota</taxon>
        <taxon>Agaricomycotina</taxon>
        <taxon>Agaricomycetes</taxon>
        <taxon>Polyporales</taxon>
        <taxon>Cerrenaceae</taxon>
        <taxon>Somion</taxon>
    </lineage>
</organism>
<keyword evidence="3" id="KW-1185">Reference proteome</keyword>
<evidence type="ECO:0000313" key="3">
    <source>
        <dbReference type="Proteomes" id="UP001497453"/>
    </source>
</evidence>
<evidence type="ECO:0008006" key="4">
    <source>
        <dbReference type="Google" id="ProtNLM"/>
    </source>
</evidence>
<feature type="region of interest" description="Disordered" evidence="1">
    <location>
        <begin position="22"/>
        <end position="48"/>
    </location>
</feature>
<evidence type="ECO:0000256" key="1">
    <source>
        <dbReference type="SAM" id="MobiDB-lite"/>
    </source>
</evidence>
<sequence>MSVRRSPRVALQLQLKLAEKKAQESKAAAQTRPIKRPRVRKAGHAKGRQPILRKARNFPPDLRDRILEQLWDPISMKCRDYGTLRACALINKDWLASARSYIFRSVSFKSWRNLMDFTKLVVSDRTITSYVRKVYLYGTSSPTNPDATDAGNKQEADRWIYQFPYLIGGGLTGLKAIELCSFTRRTDVYPEFDQIEMERDENENFATWVFSLRMLKGVEVLTLRNCMISSNAMTALARAFRRLTSIELHQVDLNTQDDLDAVPIHEIEDPQIAVETPASKAVSYGNAEPPVLFTLWYLRPRLQSIYINNNATHSSSLNMNTLRGWLRPQDVTSTLKSLVIGGKVEMASLATFMSALGTCRTLEFIGYHVDPEHHVELDLSVFPNLRTISFAPGNFESVRAGEIHRILCRFEVSPLKTIHFVGLQTTDNFQADGAKLIDGLLSGKAFGKLEVVEMECSARRLPPLVRKAKVKRFPRLSKRGILQVRCKAV</sequence>